<dbReference type="OrthoDB" id="1470350at2759"/>
<dbReference type="PROSITE" id="PS00086">
    <property type="entry name" value="CYTOCHROME_P450"/>
    <property type="match status" value="1"/>
</dbReference>
<evidence type="ECO:0000256" key="6">
    <source>
        <dbReference type="ARBA" id="ARBA00023004"/>
    </source>
</evidence>
<evidence type="ECO:0000256" key="5">
    <source>
        <dbReference type="ARBA" id="ARBA00023002"/>
    </source>
</evidence>
<evidence type="ECO:0000313" key="12">
    <source>
        <dbReference type="Proteomes" id="UP000800092"/>
    </source>
</evidence>
<gene>
    <name evidence="11" type="ORF">EV356DRAFT_442850</name>
</gene>
<feature type="binding site" description="axial binding residue" evidence="8">
    <location>
        <position position="437"/>
    </location>
    <ligand>
        <name>heme</name>
        <dbReference type="ChEBI" id="CHEBI:30413"/>
    </ligand>
    <ligandPart>
        <name>Fe</name>
        <dbReference type="ChEBI" id="CHEBI:18248"/>
    </ligandPart>
</feature>
<keyword evidence="7 9" id="KW-0503">Monooxygenase</keyword>
<comment type="cofactor">
    <cofactor evidence="1 8">
        <name>heme</name>
        <dbReference type="ChEBI" id="CHEBI:30413"/>
    </cofactor>
</comment>
<evidence type="ECO:0000313" key="11">
    <source>
        <dbReference type="EMBL" id="KAF2236816.1"/>
    </source>
</evidence>
<dbReference type="PRINTS" id="PR00463">
    <property type="entry name" value="EP450I"/>
</dbReference>
<keyword evidence="4 8" id="KW-0479">Metal-binding</keyword>
<dbReference type="Proteomes" id="UP000800092">
    <property type="component" value="Unassembled WGS sequence"/>
</dbReference>
<evidence type="ECO:0000256" key="10">
    <source>
        <dbReference type="SAM" id="Phobius"/>
    </source>
</evidence>
<keyword evidence="3 8" id="KW-0349">Heme</keyword>
<dbReference type="Gene3D" id="1.10.630.10">
    <property type="entry name" value="Cytochrome P450"/>
    <property type="match status" value="1"/>
</dbReference>
<dbReference type="InterPro" id="IPR036396">
    <property type="entry name" value="Cyt_P450_sf"/>
</dbReference>
<dbReference type="EMBL" id="ML991783">
    <property type="protein sequence ID" value="KAF2236816.1"/>
    <property type="molecule type" value="Genomic_DNA"/>
</dbReference>
<dbReference type="CDD" id="cd11058">
    <property type="entry name" value="CYP60B-like"/>
    <property type="match status" value="1"/>
</dbReference>
<dbReference type="InterPro" id="IPR001128">
    <property type="entry name" value="Cyt_P450"/>
</dbReference>
<dbReference type="GO" id="GO:0004497">
    <property type="term" value="F:monooxygenase activity"/>
    <property type="evidence" value="ECO:0007669"/>
    <property type="project" value="UniProtKB-KW"/>
</dbReference>
<comment type="similarity">
    <text evidence="2 9">Belongs to the cytochrome P450 family.</text>
</comment>
<dbReference type="AlphaFoldDB" id="A0A6A6HFB8"/>
<keyword evidence="10" id="KW-1133">Transmembrane helix</keyword>
<dbReference type="SUPFAM" id="SSF48264">
    <property type="entry name" value="Cytochrome P450"/>
    <property type="match status" value="1"/>
</dbReference>
<evidence type="ECO:0000256" key="2">
    <source>
        <dbReference type="ARBA" id="ARBA00010617"/>
    </source>
</evidence>
<dbReference type="PRINTS" id="PR00385">
    <property type="entry name" value="P450"/>
</dbReference>
<dbReference type="InterPro" id="IPR017972">
    <property type="entry name" value="Cyt_P450_CS"/>
</dbReference>
<evidence type="ECO:0000256" key="4">
    <source>
        <dbReference type="ARBA" id="ARBA00022723"/>
    </source>
</evidence>
<name>A0A6A6HFB8_VIRVR</name>
<feature type="transmembrane region" description="Helical" evidence="10">
    <location>
        <begin position="6"/>
        <end position="27"/>
    </location>
</feature>
<dbReference type="GO" id="GO:0020037">
    <property type="term" value="F:heme binding"/>
    <property type="evidence" value="ECO:0007669"/>
    <property type="project" value="InterPro"/>
</dbReference>
<keyword evidence="10" id="KW-0472">Membrane</keyword>
<keyword evidence="6 8" id="KW-0408">Iron</keyword>
<evidence type="ECO:0000256" key="3">
    <source>
        <dbReference type="ARBA" id="ARBA00022617"/>
    </source>
</evidence>
<dbReference type="InterPro" id="IPR002401">
    <property type="entry name" value="Cyt_P450_E_grp-I"/>
</dbReference>
<dbReference type="GO" id="GO:0016705">
    <property type="term" value="F:oxidoreductase activity, acting on paired donors, with incorporation or reduction of molecular oxygen"/>
    <property type="evidence" value="ECO:0007669"/>
    <property type="project" value="InterPro"/>
</dbReference>
<evidence type="ECO:0000256" key="8">
    <source>
        <dbReference type="PIRSR" id="PIRSR602401-1"/>
    </source>
</evidence>
<keyword evidence="12" id="KW-1185">Reference proteome</keyword>
<dbReference type="Pfam" id="PF00067">
    <property type="entry name" value="p450"/>
    <property type="match status" value="1"/>
</dbReference>
<sequence length="494" mass="56389">MLRIDVLKLLVSLLTWIIYTLFLHPLARLPGPKLWAISQFPWHWNSINGRLALRLDDLHAQYGPIMRICPNEVSCAATSRETWKLIHGHRPEMTKWNGGTGLPGPGKGVRDISNADEENHARMRKAMNPAFSDRALRDQEGMLKLYVEKLMTKLRETAGDGPLNIMNFFNWTTFDVIGELAFGESFEGLDKLHFHPWVAGFLDNARAITFENAIVSFNLSSIVEAFIPKRLKEARANFFNFGDRKIEVRLALEDKGEGKDKKDLVRYMMLNVDSSAEMSRRELAKNASLVAFAGSETSGTFCSGFVYLILKHPEVYQKLCDEVRSTFPKKEDVTILAVPVLKYLNCVVQEVFRVYPPAPATLPRVVPAGGESIEGHWIPQGTVIGINQFSTNQAARNFHNPKRFDPSRWLPEGERFTEYDDDKRSVVQPFSAGPRNCLGQNLANVEIRLILCRLLMEFDMELTEESNEHWLDQKVYVVWEKKPLMVKLRPRNVN</sequence>
<evidence type="ECO:0000256" key="7">
    <source>
        <dbReference type="ARBA" id="ARBA00023033"/>
    </source>
</evidence>
<evidence type="ECO:0000256" key="9">
    <source>
        <dbReference type="RuleBase" id="RU000461"/>
    </source>
</evidence>
<keyword evidence="10" id="KW-0812">Transmembrane</keyword>
<keyword evidence="5 9" id="KW-0560">Oxidoreductase</keyword>
<evidence type="ECO:0000256" key="1">
    <source>
        <dbReference type="ARBA" id="ARBA00001971"/>
    </source>
</evidence>
<dbReference type="PANTHER" id="PTHR24305">
    <property type="entry name" value="CYTOCHROME P450"/>
    <property type="match status" value="1"/>
</dbReference>
<reference evidence="11" key="1">
    <citation type="journal article" date="2020" name="Stud. Mycol.">
        <title>101 Dothideomycetes genomes: a test case for predicting lifestyles and emergence of pathogens.</title>
        <authorList>
            <person name="Haridas S."/>
            <person name="Albert R."/>
            <person name="Binder M."/>
            <person name="Bloem J."/>
            <person name="Labutti K."/>
            <person name="Salamov A."/>
            <person name="Andreopoulos B."/>
            <person name="Baker S."/>
            <person name="Barry K."/>
            <person name="Bills G."/>
            <person name="Bluhm B."/>
            <person name="Cannon C."/>
            <person name="Castanera R."/>
            <person name="Culley D."/>
            <person name="Daum C."/>
            <person name="Ezra D."/>
            <person name="Gonzalez J."/>
            <person name="Henrissat B."/>
            <person name="Kuo A."/>
            <person name="Liang C."/>
            <person name="Lipzen A."/>
            <person name="Lutzoni F."/>
            <person name="Magnuson J."/>
            <person name="Mondo S."/>
            <person name="Nolan M."/>
            <person name="Ohm R."/>
            <person name="Pangilinan J."/>
            <person name="Park H.-J."/>
            <person name="Ramirez L."/>
            <person name="Alfaro M."/>
            <person name="Sun H."/>
            <person name="Tritt A."/>
            <person name="Yoshinaga Y."/>
            <person name="Zwiers L.-H."/>
            <person name="Turgeon B."/>
            <person name="Goodwin S."/>
            <person name="Spatafora J."/>
            <person name="Crous P."/>
            <person name="Grigoriev I."/>
        </authorList>
    </citation>
    <scope>NUCLEOTIDE SEQUENCE</scope>
    <source>
        <strain evidence="11">Tuck. ex Michener</strain>
    </source>
</reference>
<accession>A0A6A6HFB8</accession>
<proteinExistence type="inferred from homology"/>
<protein>
    <submittedName>
        <fullName evidence="11">Monooxygenase</fullName>
    </submittedName>
</protein>
<dbReference type="PANTHER" id="PTHR24305:SF29">
    <property type="entry name" value="BENZOATE-PARA-HYDROXYLASE"/>
    <property type="match status" value="1"/>
</dbReference>
<dbReference type="GO" id="GO:0005506">
    <property type="term" value="F:iron ion binding"/>
    <property type="evidence" value="ECO:0007669"/>
    <property type="project" value="InterPro"/>
</dbReference>
<dbReference type="InterPro" id="IPR050121">
    <property type="entry name" value="Cytochrome_P450_monoxygenase"/>
</dbReference>
<organism evidence="11 12">
    <name type="scientific">Viridothelium virens</name>
    <name type="common">Speckled blister lichen</name>
    <name type="synonym">Trypethelium virens</name>
    <dbReference type="NCBI Taxonomy" id="1048519"/>
    <lineage>
        <taxon>Eukaryota</taxon>
        <taxon>Fungi</taxon>
        <taxon>Dikarya</taxon>
        <taxon>Ascomycota</taxon>
        <taxon>Pezizomycotina</taxon>
        <taxon>Dothideomycetes</taxon>
        <taxon>Dothideomycetes incertae sedis</taxon>
        <taxon>Trypetheliales</taxon>
        <taxon>Trypetheliaceae</taxon>
        <taxon>Viridothelium</taxon>
    </lineage>
</organism>